<dbReference type="EMBL" id="OZ034817">
    <property type="protein sequence ID" value="CAL1384947.1"/>
    <property type="molecule type" value="Genomic_DNA"/>
</dbReference>
<name>A0AAV2EGW5_9ROSI</name>
<proteinExistence type="predicted"/>
<organism evidence="1 2">
    <name type="scientific">Linum trigynum</name>
    <dbReference type="NCBI Taxonomy" id="586398"/>
    <lineage>
        <taxon>Eukaryota</taxon>
        <taxon>Viridiplantae</taxon>
        <taxon>Streptophyta</taxon>
        <taxon>Embryophyta</taxon>
        <taxon>Tracheophyta</taxon>
        <taxon>Spermatophyta</taxon>
        <taxon>Magnoliopsida</taxon>
        <taxon>eudicotyledons</taxon>
        <taxon>Gunneridae</taxon>
        <taxon>Pentapetalae</taxon>
        <taxon>rosids</taxon>
        <taxon>fabids</taxon>
        <taxon>Malpighiales</taxon>
        <taxon>Linaceae</taxon>
        <taxon>Linum</taxon>
    </lineage>
</organism>
<evidence type="ECO:0000313" key="1">
    <source>
        <dbReference type="EMBL" id="CAL1384947.1"/>
    </source>
</evidence>
<accession>A0AAV2EGW5</accession>
<protein>
    <submittedName>
        <fullName evidence="1">Uncharacterized protein</fullName>
    </submittedName>
</protein>
<sequence>MINCMHCIKIDFGHMHAAYNFQSSYSYHTLAHNGLPHLSNFSLSPIGAPWRNVGVKVLRELVCRFRLGTS</sequence>
<reference evidence="1 2" key="1">
    <citation type="submission" date="2024-04" db="EMBL/GenBank/DDBJ databases">
        <authorList>
            <person name="Fracassetti M."/>
        </authorList>
    </citation>
    <scope>NUCLEOTIDE SEQUENCE [LARGE SCALE GENOMIC DNA]</scope>
</reference>
<evidence type="ECO:0000313" key="2">
    <source>
        <dbReference type="Proteomes" id="UP001497516"/>
    </source>
</evidence>
<dbReference type="Proteomes" id="UP001497516">
    <property type="component" value="Chromosome 4"/>
</dbReference>
<dbReference type="AlphaFoldDB" id="A0AAV2EGW5"/>
<keyword evidence="2" id="KW-1185">Reference proteome</keyword>
<gene>
    <name evidence="1" type="ORF">LTRI10_LOCUS26114</name>
</gene>